<organism evidence="1 2">
    <name type="scientific">Entomophthora muscae</name>
    <dbReference type="NCBI Taxonomy" id="34485"/>
    <lineage>
        <taxon>Eukaryota</taxon>
        <taxon>Fungi</taxon>
        <taxon>Fungi incertae sedis</taxon>
        <taxon>Zoopagomycota</taxon>
        <taxon>Entomophthoromycotina</taxon>
        <taxon>Entomophthoromycetes</taxon>
        <taxon>Entomophthorales</taxon>
        <taxon>Entomophthoraceae</taxon>
        <taxon>Entomophthora</taxon>
    </lineage>
</organism>
<comment type="caution">
    <text evidence="1">The sequence shown here is derived from an EMBL/GenBank/DDBJ whole genome shotgun (WGS) entry which is preliminary data.</text>
</comment>
<evidence type="ECO:0000313" key="1">
    <source>
        <dbReference type="EMBL" id="KAJ9090019.1"/>
    </source>
</evidence>
<accession>A0ACC2UST4</accession>
<proteinExistence type="predicted"/>
<protein>
    <submittedName>
        <fullName evidence="1">Uncharacterized protein</fullName>
    </submittedName>
</protein>
<gene>
    <name evidence="1" type="ORF">DSO57_1006721</name>
</gene>
<dbReference type="Proteomes" id="UP001165960">
    <property type="component" value="Unassembled WGS sequence"/>
</dbReference>
<dbReference type="EMBL" id="QTSX02000019">
    <property type="protein sequence ID" value="KAJ9090019.1"/>
    <property type="molecule type" value="Genomic_DNA"/>
</dbReference>
<keyword evidence="2" id="KW-1185">Reference proteome</keyword>
<sequence length="181" mass="20893">MALLHVRETTKRDKTSLQALTSLTTSLSPLNKIGTFAGLHWENATLWINSTQSKFTQVDYPCRLWTSKVALCVTGAASHFVSEWLDKHPDQKENWEVFKAVFLERFTMKDSNMVIMTELRTFKMTGIIEDYIAEYEVLRDQSPNTINFDKTRPQLDHDWTSTVNSEPEQKNAGLSNPWSKF</sequence>
<name>A0ACC2UST4_9FUNG</name>
<reference evidence="1" key="1">
    <citation type="submission" date="2022-04" db="EMBL/GenBank/DDBJ databases">
        <title>Genome of the entomopathogenic fungus Entomophthora muscae.</title>
        <authorList>
            <person name="Elya C."/>
            <person name="Lovett B.R."/>
            <person name="Lee E."/>
            <person name="Macias A.M."/>
            <person name="Hajek A.E."/>
            <person name="De Bivort B.L."/>
            <person name="Kasson M.T."/>
            <person name="De Fine Licht H.H."/>
            <person name="Stajich J.E."/>
        </authorList>
    </citation>
    <scope>NUCLEOTIDE SEQUENCE</scope>
    <source>
        <strain evidence="1">Berkeley</strain>
    </source>
</reference>
<evidence type="ECO:0000313" key="2">
    <source>
        <dbReference type="Proteomes" id="UP001165960"/>
    </source>
</evidence>